<dbReference type="PANTHER" id="PTHR35186:SF4">
    <property type="entry name" value="PRION-INHIBITION AND PROPAGATION HELO DOMAIN-CONTAINING PROTEIN"/>
    <property type="match status" value="1"/>
</dbReference>
<evidence type="ECO:0000313" key="4">
    <source>
        <dbReference type="Proteomes" id="UP000799438"/>
    </source>
</evidence>
<evidence type="ECO:0000313" key="3">
    <source>
        <dbReference type="EMBL" id="KAF2142613.1"/>
    </source>
</evidence>
<dbReference type="Proteomes" id="UP000799438">
    <property type="component" value="Unassembled WGS sequence"/>
</dbReference>
<sequence>MSGIEVAGLVFGVVPILIEAVKSYRVLTEKLQIFRTYSTAVQRIRLRVRIQETSFRNEYDDITLQDMLKDPGNWYWQDKALDEKFQKCLCGGGQYELCREILQAIYDALTDIKKEMSYFVQTAQTANAEPKGDTATRLREAFRLSFKEKQYKEKLEDLSVWNAEFAHIRTQNSELQQPQHASTACIVRKPLPPTYPEVRQASEKLHDTLEKAWCCSNSSHTGHQAKLLLDAKAKSGIRLDMAISCRQKSSTAVERSPIEPPIWLYVQSITTNGMVPRPALPASSSLTSELSTHLTQTIQLAQNSKGKERDTNRFVDSMKQCVRKAKRVRFAAPLGEEEDSMEIGSVPAKAVRFCPQDPDDESKGATNANDDSNDGCHSTYNLRDAKSICCHLKQTASASTVDHKASCLGYLETDDLFKLVFYSADNKAAVSNQANTKIQKEAIPLQSLLQDLPVIEQFKLAHRLATAVLQYHSTAWLAPDWHLRDLSFFSKPQQSIDNTLRDLQTLHLSTQFPRADNTLTQPMEGVESSATATPSQPITDPELLYGISNLTLANLGLALLEIGYKKEVHSFRHTRDPHDVVTVRKLLAGLHTTLGARYQAIVRKCIYCDFAFGTDLERTELQSAVYSDVVCPLEEMIKSYENLTLGG</sequence>
<evidence type="ECO:0000256" key="1">
    <source>
        <dbReference type="SAM" id="MobiDB-lite"/>
    </source>
</evidence>
<name>A0A6A6BGQ5_9PEZI</name>
<dbReference type="OrthoDB" id="5331891at2759"/>
<dbReference type="EMBL" id="ML995484">
    <property type="protein sequence ID" value="KAF2142613.1"/>
    <property type="molecule type" value="Genomic_DNA"/>
</dbReference>
<dbReference type="Pfam" id="PF24476">
    <property type="entry name" value="DUF7580"/>
    <property type="match status" value="1"/>
</dbReference>
<dbReference type="RefSeq" id="XP_033398325.1">
    <property type="nucleotide sequence ID" value="XM_033545685.1"/>
</dbReference>
<protein>
    <recommendedName>
        <fullName evidence="2">DUF7580 domain-containing protein</fullName>
    </recommendedName>
</protein>
<feature type="region of interest" description="Disordered" evidence="1">
    <location>
        <begin position="354"/>
        <end position="375"/>
    </location>
</feature>
<accession>A0A6A6BGQ5</accession>
<feature type="compositionally biased region" description="Polar residues" evidence="1">
    <location>
        <begin position="364"/>
        <end position="375"/>
    </location>
</feature>
<dbReference type="GeneID" id="54303193"/>
<gene>
    <name evidence="3" type="ORF">K452DRAFT_350916</name>
</gene>
<keyword evidence="4" id="KW-1185">Reference proteome</keyword>
<reference evidence="3" key="1">
    <citation type="journal article" date="2020" name="Stud. Mycol.">
        <title>101 Dothideomycetes genomes: a test case for predicting lifestyles and emergence of pathogens.</title>
        <authorList>
            <person name="Haridas S."/>
            <person name="Albert R."/>
            <person name="Binder M."/>
            <person name="Bloem J."/>
            <person name="Labutti K."/>
            <person name="Salamov A."/>
            <person name="Andreopoulos B."/>
            <person name="Baker S."/>
            <person name="Barry K."/>
            <person name="Bills G."/>
            <person name="Bluhm B."/>
            <person name="Cannon C."/>
            <person name="Castanera R."/>
            <person name="Culley D."/>
            <person name="Daum C."/>
            <person name="Ezra D."/>
            <person name="Gonzalez J."/>
            <person name="Henrissat B."/>
            <person name="Kuo A."/>
            <person name="Liang C."/>
            <person name="Lipzen A."/>
            <person name="Lutzoni F."/>
            <person name="Magnuson J."/>
            <person name="Mondo S."/>
            <person name="Nolan M."/>
            <person name="Ohm R."/>
            <person name="Pangilinan J."/>
            <person name="Park H.-J."/>
            <person name="Ramirez L."/>
            <person name="Alfaro M."/>
            <person name="Sun H."/>
            <person name="Tritt A."/>
            <person name="Yoshinaga Y."/>
            <person name="Zwiers L.-H."/>
            <person name="Turgeon B."/>
            <person name="Goodwin S."/>
            <person name="Spatafora J."/>
            <person name="Crous P."/>
            <person name="Grigoriev I."/>
        </authorList>
    </citation>
    <scope>NUCLEOTIDE SEQUENCE</scope>
    <source>
        <strain evidence="3">CBS 121167</strain>
    </source>
</reference>
<organism evidence="3 4">
    <name type="scientific">Aplosporella prunicola CBS 121167</name>
    <dbReference type="NCBI Taxonomy" id="1176127"/>
    <lineage>
        <taxon>Eukaryota</taxon>
        <taxon>Fungi</taxon>
        <taxon>Dikarya</taxon>
        <taxon>Ascomycota</taxon>
        <taxon>Pezizomycotina</taxon>
        <taxon>Dothideomycetes</taxon>
        <taxon>Dothideomycetes incertae sedis</taxon>
        <taxon>Botryosphaeriales</taxon>
        <taxon>Aplosporellaceae</taxon>
        <taxon>Aplosporella</taxon>
    </lineage>
</organism>
<dbReference type="AlphaFoldDB" id="A0A6A6BGQ5"/>
<feature type="domain" description="DUF7580" evidence="2">
    <location>
        <begin position="452"/>
        <end position="639"/>
    </location>
</feature>
<dbReference type="InterPro" id="IPR056002">
    <property type="entry name" value="DUF7580"/>
</dbReference>
<proteinExistence type="predicted"/>
<dbReference type="PANTHER" id="PTHR35186">
    <property type="entry name" value="ANK_REP_REGION DOMAIN-CONTAINING PROTEIN"/>
    <property type="match status" value="1"/>
</dbReference>
<evidence type="ECO:0000259" key="2">
    <source>
        <dbReference type="Pfam" id="PF24476"/>
    </source>
</evidence>